<evidence type="ECO:0000256" key="9">
    <source>
        <dbReference type="PIRSR" id="PIRSR604808-1"/>
    </source>
</evidence>
<evidence type="ECO:0000256" key="7">
    <source>
        <dbReference type="ARBA" id="ARBA00022842"/>
    </source>
</evidence>
<feature type="binding site" evidence="10">
    <location>
        <position position="39"/>
    </location>
    <ligand>
        <name>Mg(2+)</name>
        <dbReference type="ChEBI" id="CHEBI:18420"/>
        <label>1</label>
    </ligand>
</feature>
<evidence type="ECO:0000256" key="8">
    <source>
        <dbReference type="ARBA" id="ARBA00023204"/>
    </source>
</evidence>
<evidence type="ECO:0000256" key="11">
    <source>
        <dbReference type="PIRSR" id="PIRSR604808-3"/>
    </source>
</evidence>
<organism evidence="13 14">
    <name type="scientific">Salvator merianae</name>
    <name type="common">Argentine black and white tegu</name>
    <name type="synonym">Tupinambis merianae</name>
    <dbReference type="NCBI Taxonomy" id="96440"/>
    <lineage>
        <taxon>Eukaryota</taxon>
        <taxon>Metazoa</taxon>
        <taxon>Chordata</taxon>
        <taxon>Craniata</taxon>
        <taxon>Vertebrata</taxon>
        <taxon>Euteleostomi</taxon>
        <taxon>Lepidosauria</taxon>
        <taxon>Squamata</taxon>
        <taxon>Bifurcata</taxon>
        <taxon>Unidentata</taxon>
        <taxon>Episquamata</taxon>
        <taxon>Laterata</taxon>
        <taxon>Teiioidea</taxon>
        <taxon>Teiidae</taxon>
        <taxon>Salvator</taxon>
    </lineage>
</organism>
<feature type="binding site" evidence="10">
    <location>
        <position position="10"/>
    </location>
    <ligand>
        <name>Mg(2+)</name>
        <dbReference type="ChEBI" id="CHEBI:18420"/>
        <label>1</label>
    </ligand>
</feature>
<feature type="binding site" evidence="10">
    <location>
        <position position="228"/>
    </location>
    <ligand>
        <name>Mg(2+)</name>
        <dbReference type="ChEBI" id="CHEBI:18420"/>
        <label>1</label>
    </ligand>
</feature>
<dbReference type="Proteomes" id="UP000694421">
    <property type="component" value="Unplaced"/>
</dbReference>
<keyword evidence="4 10" id="KW-0479">Metal-binding</keyword>
<dbReference type="OMA" id="EMTIINI"/>
<dbReference type="GO" id="GO:0008081">
    <property type="term" value="F:phosphoric diester hydrolase activity"/>
    <property type="evidence" value="ECO:0007669"/>
    <property type="project" value="TreeGrafter"/>
</dbReference>
<reference evidence="13" key="2">
    <citation type="submission" date="2025-09" db="UniProtKB">
        <authorList>
            <consortium name="Ensembl"/>
        </authorList>
    </citation>
    <scope>IDENTIFICATION</scope>
</reference>
<accession>A0A8D0BJ26</accession>
<dbReference type="AlphaFoldDB" id="A0A8D0BJ26"/>
<dbReference type="GO" id="GO:0003906">
    <property type="term" value="F:DNA-(apurinic or apyrimidinic site) endonuclease activity"/>
    <property type="evidence" value="ECO:0007669"/>
    <property type="project" value="TreeGrafter"/>
</dbReference>
<reference evidence="13" key="1">
    <citation type="submission" date="2025-08" db="UniProtKB">
        <authorList>
            <consortium name="Ensembl"/>
        </authorList>
    </citation>
    <scope>IDENTIFICATION</scope>
</reference>
<dbReference type="Pfam" id="PF03372">
    <property type="entry name" value="Exo_endo_phos"/>
    <property type="match status" value="1"/>
</dbReference>
<dbReference type="SUPFAM" id="SSF56219">
    <property type="entry name" value="DNase I-like"/>
    <property type="match status" value="1"/>
</dbReference>
<feature type="site" description="Important for catalytic activity" evidence="11">
    <location>
        <position position="204"/>
    </location>
</feature>
<evidence type="ECO:0000256" key="5">
    <source>
        <dbReference type="ARBA" id="ARBA00022763"/>
    </source>
</evidence>
<dbReference type="EC" id="3.1.11.2" evidence="3"/>
<evidence type="ECO:0000313" key="14">
    <source>
        <dbReference type="Proteomes" id="UP000694421"/>
    </source>
</evidence>
<comment type="cofactor">
    <cofactor evidence="10">
        <name>Mg(2+)</name>
        <dbReference type="ChEBI" id="CHEBI:18420"/>
    </cofactor>
    <cofactor evidence="10">
        <name>Mn(2+)</name>
        <dbReference type="ChEBI" id="CHEBI:29035"/>
    </cofactor>
    <text evidence="10">Probably binds two magnesium or manganese ions per subunit.</text>
</comment>
<feature type="site" description="Interaction with DNA substrate" evidence="11">
    <location>
        <position position="229"/>
    </location>
</feature>
<comment type="similarity">
    <text evidence="2">Belongs to the DNA repair enzymes AP/ExoA family.</text>
</comment>
<evidence type="ECO:0000313" key="13">
    <source>
        <dbReference type="Ensembl" id="ENSSMRP00000009130.1"/>
    </source>
</evidence>
<dbReference type="CDD" id="cd09076">
    <property type="entry name" value="L1-EN"/>
    <property type="match status" value="1"/>
</dbReference>
<dbReference type="Ensembl" id="ENSSMRT00000010633.1">
    <property type="protein sequence ID" value="ENSSMRP00000009130.1"/>
    <property type="gene ID" value="ENSSMRG00000007284.1"/>
</dbReference>
<evidence type="ECO:0000256" key="1">
    <source>
        <dbReference type="ARBA" id="ARBA00000493"/>
    </source>
</evidence>
<feature type="site" description="Transition state stabilizer" evidence="11">
    <location>
        <position position="143"/>
    </location>
</feature>
<dbReference type="GO" id="GO:0006284">
    <property type="term" value="P:base-excision repair"/>
    <property type="evidence" value="ECO:0007669"/>
    <property type="project" value="TreeGrafter"/>
</dbReference>
<dbReference type="InterPro" id="IPR005135">
    <property type="entry name" value="Endo/exonuclease/phosphatase"/>
</dbReference>
<dbReference type="PANTHER" id="PTHR22748:SF26">
    <property type="entry name" value="ENDONUCLEASE_EXONUCLEASE_PHOSPHATASE DOMAIN-CONTAINING PROTEIN"/>
    <property type="match status" value="1"/>
</dbReference>
<evidence type="ECO:0000256" key="4">
    <source>
        <dbReference type="ARBA" id="ARBA00022723"/>
    </source>
</evidence>
<dbReference type="Gene3D" id="3.60.10.10">
    <property type="entry name" value="Endonuclease/exonuclease/phosphatase"/>
    <property type="match status" value="1"/>
</dbReference>
<evidence type="ECO:0000259" key="12">
    <source>
        <dbReference type="Pfam" id="PF03372"/>
    </source>
</evidence>
<keyword evidence="6" id="KW-0378">Hydrolase</keyword>
<dbReference type="GO" id="GO:0008311">
    <property type="term" value="F:double-stranded DNA 3'-5' DNA exonuclease activity"/>
    <property type="evidence" value="ECO:0007669"/>
    <property type="project" value="UniProtKB-EC"/>
</dbReference>
<keyword evidence="10" id="KW-0464">Manganese</keyword>
<feature type="binding site" evidence="10">
    <location>
        <position position="141"/>
    </location>
    <ligand>
        <name>Mg(2+)</name>
        <dbReference type="ChEBI" id="CHEBI:18420"/>
        <label>1</label>
    </ligand>
</feature>
<keyword evidence="7 10" id="KW-0460">Magnesium</keyword>
<evidence type="ECO:0000256" key="6">
    <source>
        <dbReference type="ARBA" id="ARBA00022801"/>
    </source>
</evidence>
<feature type="active site" description="Proton donor/acceptor" evidence="9">
    <location>
        <position position="141"/>
    </location>
</feature>
<keyword evidence="14" id="KW-1185">Reference proteome</keyword>
<keyword evidence="5" id="KW-0227">DNA damage</keyword>
<proteinExistence type="inferred from homology"/>
<name>A0A8D0BJ26_SALMN</name>
<dbReference type="GO" id="GO:0005634">
    <property type="term" value="C:nucleus"/>
    <property type="evidence" value="ECO:0007669"/>
    <property type="project" value="TreeGrafter"/>
</dbReference>
<feature type="binding site" evidence="10">
    <location>
        <position position="229"/>
    </location>
    <ligand>
        <name>Mg(2+)</name>
        <dbReference type="ChEBI" id="CHEBI:18420"/>
        <label>1</label>
    </ligand>
</feature>
<sequence>MSNLKILSLNVKGTNNVVKRKRIERFFVKEQGHILFVQETHQAKKTLKIFSYSLFKHEYSASGTSKSRGVAIIIHPALPLQVQDIKRDVNGRYIFLNCILNTIKITLASLYAPNLNQSQFLANTLAELQMFAVGEIIIGGDLNTTLDNHLDRKTFQQCKKPARVTFLPKLLTKYDLADSFRLINQTSKEYTFYSHSQKTYSRLDYILISTSLIHNLLDASISAITLSDHAPVM</sequence>
<feature type="active site" description="Proton acceptor" evidence="9">
    <location>
        <position position="229"/>
    </location>
</feature>
<dbReference type="PANTHER" id="PTHR22748">
    <property type="entry name" value="AP ENDONUCLEASE"/>
    <property type="match status" value="1"/>
</dbReference>
<feature type="domain" description="Endonuclease/exonuclease/phosphatase" evidence="12">
    <location>
        <begin position="7"/>
        <end position="229"/>
    </location>
</feature>
<dbReference type="InterPro" id="IPR036691">
    <property type="entry name" value="Endo/exonu/phosph_ase_sf"/>
</dbReference>
<evidence type="ECO:0000256" key="3">
    <source>
        <dbReference type="ARBA" id="ARBA00012115"/>
    </source>
</evidence>
<protein>
    <recommendedName>
        <fullName evidence="3">exodeoxyribonuclease III</fullName>
        <ecNumber evidence="3">3.1.11.2</ecNumber>
    </recommendedName>
</protein>
<dbReference type="GeneTree" id="ENSGT00950000183016"/>
<keyword evidence="8" id="KW-0234">DNA repair</keyword>
<evidence type="ECO:0000256" key="2">
    <source>
        <dbReference type="ARBA" id="ARBA00007092"/>
    </source>
</evidence>
<dbReference type="GO" id="GO:0046872">
    <property type="term" value="F:metal ion binding"/>
    <property type="evidence" value="ECO:0007669"/>
    <property type="project" value="UniProtKB-KW"/>
</dbReference>
<feature type="binding site" evidence="10">
    <location>
        <position position="143"/>
    </location>
    <ligand>
        <name>Mg(2+)</name>
        <dbReference type="ChEBI" id="CHEBI:18420"/>
        <label>1</label>
    </ligand>
</feature>
<comment type="catalytic activity">
    <reaction evidence="1">
        <text>Exonucleolytic cleavage in the 3'- to 5'-direction to yield nucleoside 5'-phosphates.</text>
        <dbReference type="EC" id="3.1.11.2"/>
    </reaction>
</comment>
<dbReference type="InterPro" id="IPR004808">
    <property type="entry name" value="AP_endonuc_1"/>
</dbReference>
<evidence type="ECO:0000256" key="10">
    <source>
        <dbReference type="PIRSR" id="PIRSR604808-2"/>
    </source>
</evidence>
<feature type="active site" evidence="9">
    <location>
        <position position="111"/>
    </location>
</feature>